<sequence length="343" mass="36860">MSTTTTPQSSQAALKPQFDLAAQRDGLTEKRLSIAGRTVCFKFAGQPLLRRFMPALAHHPNSDAAAELTIHLWDSVTPPVQQSLQEWIGLQPVILADQQSGWSLVEPGIGLFSQLTTDGNAFVCCRDGNQLPVWESAVPLRSLLNAWAAPQGGVVHGAAVGNDRGAVLLAGVGGSGKSSTALTCLAEPDLRHLGDDLVLITNETQPMVNSLYNSAKLLPENTNRFSDLSLSVNPELPRNPEKETYFLFPPYADKLAAQRPLTAILLPRVGGDTQTRLSPASQAEAWHAIVPVTLTLLGGSRPENLSAIVDIIRRVPIHHLILGSDRKGIAPVIRRVLDEGLDA</sequence>
<dbReference type="SUPFAM" id="SSF53795">
    <property type="entry name" value="PEP carboxykinase-like"/>
    <property type="match status" value="1"/>
</dbReference>
<dbReference type="KEGG" id="rlc:K227x_57260"/>
<dbReference type="InterPro" id="IPR027417">
    <property type="entry name" value="P-loop_NTPase"/>
</dbReference>
<dbReference type="RefSeq" id="WP_145175057.1">
    <property type="nucleotide sequence ID" value="NZ_CP036525.1"/>
</dbReference>
<dbReference type="Gene3D" id="3.40.50.300">
    <property type="entry name" value="P-loop containing nucleotide triphosphate hydrolases"/>
    <property type="match status" value="1"/>
</dbReference>
<dbReference type="EMBL" id="CP036525">
    <property type="protein sequence ID" value="QDT07299.1"/>
    <property type="molecule type" value="Genomic_DNA"/>
</dbReference>
<dbReference type="OrthoDB" id="251731at2"/>
<accession>A0A517NJJ0</accession>
<gene>
    <name evidence="1" type="ORF">K227x_57260</name>
</gene>
<protein>
    <submittedName>
        <fullName evidence="1">Uncharacterized protein</fullName>
    </submittedName>
</protein>
<evidence type="ECO:0000313" key="1">
    <source>
        <dbReference type="EMBL" id="QDT07299.1"/>
    </source>
</evidence>
<reference evidence="1 2" key="1">
    <citation type="submission" date="2019-02" db="EMBL/GenBank/DDBJ databases">
        <title>Deep-cultivation of Planctomycetes and their phenomic and genomic characterization uncovers novel biology.</title>
        <authorList>
            <person name="Wiegand S."/>
            <person name="Jogler M."/>
            <person name="Boedeker C."/>
            <person name="Pinto D."/>
            <person name="Vollmers J."/>
            <person name="Rivas-Marin E."/>
            <person name="Kohn T."/>
            <person name="Peeters S.H."/>
            <person name="Heuer A."/>
            <person name="Rast P."/>
            <person name="Oberbeckmann S."/>
            <person name="Bunk B."/>
            <person name="Jeske O."/>
            <person name="Meyerdierks A."/>
            <person name="Storesund J.E."/>
            <person name="Kallscheuer N."/>
            <person name="Luecker S."/>
            <person name="Lage O.M."/>
            <person name="Pohl T."/>
            <person name="Merkel B.J."/>
            <person name="Hornburger P."/>
            <person name="Mueller R.-W."/>
            <person name="Bruemmer F."/>
            <person name="Labrenz M."/>
            <person name="Spormann A.M."/>
            <person name="Op den Camp H."/>
            <person name="Overmann J."/>
            <person name="Amann R."/>
            <person name="Jetten M.S.M."/>
            <person name="Mascher T."/>
            <person name="Medema M.H."/>
            <person name="Devos D.P."/>
            <person name="Kaster A.-K."/>
            <person name="Ovreas L."/>
            <person name="Rohde M."/>
            <person name="Galperin M.Y."/>
            <person name="Jogler C."/>
        </authorList>
    </citation>
    <scope>NUCLEOTIDE SEQUENCE [LARGE SCALE GENOMIC DNA]</scope>
    <source>
        <strain evidence="1 2">K22_7</strain>
    </source>
</reference>
<organism evidence="1 2">
    <name type="scientific">Rubripirellula lacrimiformis</name>
    <dbReference type="NCBI Taxonomy" id="1930273"/>
    <lineage>
        <taxon>Bacteria</taxon>
        <taxon>Pseudomonadati</taxon>
        <taxon>Planctomycetota</taxon>
        <taxon>Planctomycetia</taxon>
        <taxon>Pirellulales</taxon>
        <taxon>Pirellulaceae</taxon>
        <taxon>Rubripirellula</taxon>
    </lineage>
</organism>
<keyword evidence="2" id="KW-1185">Reference proteome</keyword>
<dbReference type="Proteomes" id="UP000318538">
    <property type="component" value="Chromosome"/>
</dbReference>
<proteinExistence type="predicted"/>
<evidence type="ECO:0000313" key="2">
    <source>
        <dbReference type="Proteomes" id="UP000318538"/>
    </source>
</evidence>
<name>A0A517NJJ0_9BACT</name>
<dbReference type="AlphaFoldDB" id="A0A517NJJ0"/>